<organism evidence="2 3">
    <name type="scientific">Oryza sativa subsp. indica</name>
    <name type="common">Rice</name>
    <dbReference type="NCBI Taxonomy" id="39946"/>
    <lineage>
        <taxon>Eukaryota</taxon>
        <taxon>Viridiplantae</taxon>
        <taxon>Streptophyta</taxon>
        <taxon>Embryophyta</taxon>
        <taxon>Tracheophyta</taxon>
        <taxon>Spermatophyta</taxon>
        <taxon>Magnoliopsida</taxon>
        <taxon>Liliopsida</taxon>
        <taxon>Poales</taxon>
        <taxon>Poaceae</taxon>
        <taxon>BOP clade</taxon>
        <taxon>Oryzoideae</taxon>
        <taxon>Oryzeae</taxon>
        <taxon>Oryzinae</taxon>
        <taxon>Oryza</taxon>
        <taxon>Oryza sativa</taxon>
    </lineage>
</organism>
<dbReference type="HOGENOM" id="CLU_2337106_0_0_1"/>
<protein>
    <submittedName>
        <fullName evidence="2">Uncharacterized protein</fullName>
    </submittedName>
</protein>
<sequence>MHTALRGCPPWRAGGVARDGRVRREEGGDEADEAAAEEKRAQERDEAYQRALDGATPVSPEPLAAMLDQALQSVRQPPPPPPPQQQNCQNTLRHGGMVRRMRTGF</sequence>
<evidence type="ECO:0000313" key="3">
    <source>
        <dbReference type="Proteomes" id="UP000007015"/>
    </source>
</evidence>
<proteinExistence type="predicted"/>
<evidence type="ECO:0000313" key="2">
    <source>
        <dbReference type="EMBL" id="EEC67114.1"/>
    </source>
</evidence>
<evidence type="ECO:0000256" key="1">
    <source>
        <dbReference type="SAM" id="MobiDB-lite"/>
    </source>
</evidence>
<feature type="region of interest" description="Disordered" evidence="1">
    <location>
        <begin position="1"/>
        <end position="105"/>
    </location>
</feature>
<dbReference type="Gramene" id="BGIOSGA031755-TA">
    <property type="protein sequence ID" value="BGIOSGA031755-PA"/>
    <property type="gene ID" value="BGIOSGA031755"/>
</dbReference>
<keyword evidence="3" id="KW-1185">Reference proteome</keyword>
<accession>B8BHB5</accession>
<dbReference type="Proteomes" id="UP000007015">
    <property type="component" value="Chromosome 10"/>
</dbReference>
<gene>
    <name evidence="2" type="ORF">OsI_33916</name>
</gene>
<feature type="compositionally biased region" description="Basic and acidic residues" evidence="1">
    <location>
        <begin position="36"/>
        <end position="48"/>
    </location>
</feature>
<reference evidence="2 3" key="1">
    <citation type="journal article" date="2005" name="PLoS Biol.">
        <title>The genomes of Oryza sativa: a history of duplications.</title>
        <authorList>
            <person name="Yu J."/>
            <person name="Wang J."/>
            <person name="Lin W."/>
            <person name="Li S."/>
            <person name="Li H."/>
            <person name="Zhou J."/>
            <person name="Ni P."/>
            <person name="Dong W."/>
            <person name="Hu S."/>
            <person name="Zeng C."/>
            <person name="Zhang J."/>
            <person name="Zhang Y."/>
            <person name="Li R."/>
            <person name="Xu Z."/>
            <person name="Li S."/>
            <person name="Li X."/>
            <person name="Zheng H."/>
            <person name="Cong L."/>
            <person name="Lin L."/>
            <person name="Yin J."/>
            <person name="Geng J."/>
            <person name="Li G."/>
            <person name="Shi J."/>
            <person name="Liu J."/>
            <person name="Lv H."/>
            <person name="Li J."/>
            <person name="Wang J."/>
            <person name="Deng Y."/>
            <person name="Ran L."/>
            <person name="Shi X."/>
            <person name="Wang X."/>
            <person name="Wu Q."/>
            <person name="Li C."/>
            <person name="Ren X."/>
            <person name="Wang J."/>
            <person name="Wang X."/>
            <person name="Li D."/>
            <person name="Liu D."/>
            <person name="Zhang X."/>
            <person name="Ji Z."/>
            <person name="Zhao W."/>
            <person name="Sun Y."/>
            <person name="Zhang Z."/>
            <person name="Bao J."/>
            <person name="Han Y."/>
            <person name="Dong L."/>
            <person name="Ji J."/>
            <person name="Chen P."/>
            <person name="Wu S."/>
            <person name="Liu J."/>
            <person name="Xiao Y."/>
            <person name="Bu D."/>
            <person name="Tan J."/>
            <person name="Yang L."/>
            <person name="Ye C."/>
            <person name="Zhang J."/>
            <person name="Xu J."/>
            <person name="Zhou Y."/>
            <person name="Yu Y."/>
            <person name="Zhang B."/>
            <person name="Zhuang S."/>
            <person name="Wei H."/>
            <person name="Liu B."/>
            <person name="Lei M."/>
            <person name="Yu H."/>
            <person name="Li Y."/>
            <person name="Xu H."/>
            <person name="Wei S."/>
            <person name="He X."/>
            <person name="Fang L."/>
            <person name="Zhang Z."/>
            <person name="Zhang Y."/>
            <person name="Huang X."/>
            <person name="Su Z."/>
            <person name="Tong W."/>
            <person name="Li J."/>
            <person name="Tong Z."/>
            <person name="Li S."/>
            <person name="Ye J."/>
            <person name="Wang L."/>
            <person name="Fang L."/>
            <person name="Lei T."/>
            <person name="Chen C."/>
            <person name="Chen H."/>
            <person name="Xu Z."/>
            <person name="Li H."/>
            <person name="Huang H."/>
            <person name="Zhang F."/>
            <person name="Xu H."/>
            <person name="Li N."/>
            <person name="Zhao C."/>
            <person name="Li S."/>
            <person name="Dong L."/>
            <person name="Huang Y."/>
            <person name="Li L."/>
            <person name="Xi Y."/>
            <person name="Qi Q."/>
            <person name="Li W."/>
            <person name="Zhang B."/>
            <person name="Hu W."/>
            <person name="Zhang Y."/>
            <person name="Tian X."/>
            <person name="Jiao Y."/>
            <person name="Liang X."/>
            <person name="Jin J."/>
            <person name="Gao L."/>
            <person name="Zheng W."/>
            <person name="Hao B."/>
            <person name="Liu S."/>
            <person name="Wang W."/>
            <person name="Yuan L."/>
            <person name="Cao M."/>
            <person name="McDermott J."/>
            <person name="Samudrala R."/>
            <person name="Wang J."/>
            <person name="Wong G.K."/>
            <person name="Yang H."/>
        </authorList>
    </citation>
    <scope>NUCLEOTIDE SEQUENCE [LARGE SCALE GENOMIC DNA]</scope>
    <source>
        <strain evidence="3">cv. 93-11</strain>
    </source>
</reference>
<dbReference type="EMBL" id="CM000135">
    <property type="protein sequence ID" value="EEC67114.1"/>
    <property type="molecule type" value="Genomic_DNA"/>
</dbReference>
<dbReference type="AlphaFoldDB" id="B8BHB5"/>
<feature type="compositionally biased region" description="Basic residues" evidence="1">
    <location>
        <begin position="96"/>
        <end position="105"/>
    </location>
</feature>
<name>B8BHB5_ORYSI</name>
<dbReference type="OMA" id="GCPPWRA"/>